<evidence type="ECO:0000313" key="3">
    <source>
        <dbReference type="Proteomes" id="UP000272942"/>
    </source>
</evidence>
<dbReference type="OrthoDB" id="1323at2759"/>
<sequence>MLAKYVNALTLRTGPHLRGFSTKQQNSRPKTAVIMLNMGGPSSKEYVHDFLLRLFSDKEIIDLPAQSDGVERAVAFSQYPHFSCTTSGSSFNAIARHYTSTQGTFTGVETVEPPTLSGGTKKTIWSLIDRWPLFQPLVTAFADHIKHKLMSIEDPQERERVVLLFSAHSIPLSVVNRGDPYPAVSDSISCVIASTLFSEFSFMGLCSIEKKNLLLSLFPSISLSKYKYIHIVKFGNYCESILRYVYTFKSSTLFVDLRVSHSLSVSLPLQIGSVPVQLVHPQFVYVGSLAAISEVHIIVFRVTIMILNLDVI</sequence>
<reference evidence="2 3" key="2">
    <citation type="submission" date="2018-11" db="EMBL/GenBank/DDBJ databases">
        <authorList>
            <consortium name="Pathogen Informatics"/>
        </authorList>
    </citation>
    <scope>NUCLEOTIDE SEQUENCE [LARGE SCALE GENOMIC DNA]</scope>
    <source>
        <strain evidence="2 3">Egypt</strain>
    </source>
</reference>
<evidence type="ECO:0000313" key="2">
    <source>
        <dbReference type="EMBL" id="VDP87099.1"/>
    </source>
</evidence>
<evidence type="ECO:0000256" key="1">
    <source>
        <dbReference type="RuleBase" id="RU004185"/>
    </source>
</evidence>
<dbReference type="WBParaSite" id="ECPE_0001050101-mRNA-1">
    <property type="protein sequence ID" value="ECPE_0001050101-mRNA-1"/>
    <property type="gene ID" value="ECPE_0001050101"/>
</dbReference>
<dbReference type="GO" id="GO:0005739">
    <property type="term" value="C:mitochondrion"/>
    <property type="evidence" value="ECO:0007669"/>
    <property type="project" value="TreeGrafter"/>
</dbReference>
<dbReference type="AlphaFoldDB" id="A0A183AU34"/>
<dbReference type="Proteomes" id="UP000272942">
    <property type="component" value="Unassembled WGS sequence"/>
</dbReference>
<dbReference type="PANTHER" id="PTHR11108">
    <property type="entry name" value="FERROCHELATASE"/>
    <property type="match status" value="1"/>
</dbReference>
<protein>
    <submittedName>
        <fullName evidence="4">Ferrochelatase</fullName>
    </submittedName>
</protein>
<dbReference type="PANTHER" id="PTHR11108:SF1">
    <property type="entry name" value="FERROCHELATASE, MITOCHONDRIAL"/>
    <property type="match status" value="1"/>
</dbReference>
<dbReference type="SUPFAM" id="SSF53800">
    <property type="entry name" value="Chelatase"/>
    <property type="match status" value="1"/>
</dbReference>
<accession>A0A183AU34</accession>
<organism evidence="4">
    <name type="scientific">Echinostoma caproni</name>
    <dbReference type="NCBI Taxonomy" id="27848"/>
    <lineage>
        <taxon>Eukaryota</taxon>
        <taxon>Metazoa</taxon>
        <taxon>Spiralia</taxon>
        <taxon>Lophotrochozoa</taxon>
        <taxon>Platyhelminthes</taxon>
        <taxon>Trematoda</taxon>
        <taxon>Digenea</taxon>
        <taxon>Plagiorchiida</taxon>
        <taxon>Echinostomata</taxon>
        <taxon>Echinostomatoidea</taxon>
        <taxon>Echinostomatidae</taxon>
        <taxon>Echinostoma</taxon>
    </lineage>
</organism>
<name>A0A183AU34_9TREM</name>
<gene>
    <name evidence="2" type="ORF">ECPE_LOCUS10469</name>
</gene>
<dbReference type="GO" id="GO:0006783">
    <property type="term" value="P:heme biosynthetic process"/>
    <property type="evidence" value="ECO:0007669"/>
    <property type="project" value="InterPro"/>
</dbReference>
<dbReference type="GO" id="GO:0004325">
    <property type="term" value="F:ferrochelatase activity"/>
    <property type="evidence" value="ECO:0007669"/>
    <property type="project" value="InterPro"/>
</dbReference>
<dbReference type="InterPro" id="IPR001015">
    <property type="entry name" value="Ferrochelatase"/>
</dbReference>
<reference evidence="4" key="1">
    <citation type="submission" date="2016-06" db="UniProtKB">
        <authorList>
            <consortium name="WormBaseParasite"/>
        </authorList>
    </citation>
    <scope>IDENTIFICATION</scope>
</reference>
<comment type="similarity">
    <text evidence="1">Belongs to the ferrochelatase family.</text>
</comment>
<dbReference type="Gene3D" id="3.40.50.1400">
    <property type="match status" value="2"/>
</dbReference>
<dbReference type="Pfam" id="PF00762">
    <property type="entry name" value="Ferrochelatase"/>
    <property type="match status" value="2"/>
</dbReference>
<proteinExistence type="inferred from homology"/>
<keyword evidence="3" id="KW-1185">Reference proteome</keyword>
<dbReference type="EMBL" id="UZAN01049121">
    <property type="protein sequence ID" value="VDP87099.1"/>
    <property type="molecule type" value="Genomic_DNA"/>
</dbReference>
<evidence type="ECO:0000313" key="4">
    <source>
        <dbReference type="WBParaSite" id="ECPE_0001050101-mRNA-1"/>
    </source>
</evidence>